<evidence type="ECO:0000256" key="1">
    <source>
        <dbReference type="ARBA" id="ARBA00001971"/>
    </source>
</evidence>
<dbReference type="PANTHER" id="PTHR24292:SF45">
    <property type="entry name" value="CYTOCHROME P450 6G1-RELATED"/>
    <property type="match status" value="1"/>
</dbReference>
<evidence type="ECO:0000256" key="6">
    <source>
        <dbReference type="ARBA" id="ARBA00022617"/>
    </source>
</evidence>
<dbReference type="CDD" id="cd11056">
    <property type="entry name" value="CYP6-like"/>
    <property type="match status" value="1"/>
</dbReference>
<dbReference type="InterPro" id="IPR050476">
    <property type="entry name" value="Insect_CytP450_Detox"/>
</dbReference>
<evidence type="ECO:0000256" key="5">
    <source>
        <dbReference type="ARBA" id="ARBA00012109"/>
    </source>
</evidence>
<evidence type="ECO:0000256" key="9">
    <source>
        <dbReference type="ARBA" id="ARBA00022848"/>
    </source>
</evidence>
<gene>
    <name evidence="17" type="ORF">O3G_MSEX007376</name>
</gene>
<dbReference type="PRINTS" id="PR00385">
    <property type="entry name" value="P450"/>
</dbReference>
<evidence type="ECO:0000256" key="3">
    <source>
        <dbReference type="ARBA" id="ARBA00004406"/>
    </source>
</evidence>
<dbReference type="PANTHER" id="PTHR24292">
    <property type="entry name" value="CYTOCHROME P450"/>
    <property type="match status" value="1"/>
</dbReference>
<name>A0A921Z5T1_MANSE</name>
<dbReference type="FunFam" id="1.10.630.10:FF:000042">
    <property type="entry name" value="Cytochrome P450"/>
    <property type="match status" value="1"/>
</dbReference>
<dbReference type="AlphaFoldDB" id="A0A921Z5T1"/>
<dbReference type="EC" id="1.14.14.1" evidence="5"/>
<dbReference type="GO" id="GO:0016712">
    <property type="term" value="F:oxidoreductase activity, acting on paired donors, with incorporation or reduction of molecular oxygen, reduced flavin or flavoprotein as one donor, and incorporation of one atom of oxygen"/>
    <property type="evidence" value="ECO:0007669"/>
    <property type="project" value="UniProtKB-EC"/>
</dbReference>
<keyword evidence="8" id="KW-0256">Endoplasmic reticulum</keyword>
<keyword evidence="10 16" id="KW-0560">Oxidoreductase</keyword>
<evidence type="ECO:0000313" key="17">
    <source>
        <dbReference type="EMBL" id="KAG6451906.1"/>
    </source>
</evidence>
<evidence type="ECO:0000256" key="4">
    <source>
        <dbReference type="ARBA" id="ARBA00010617"/>
    </source>
</evidence>
<comment type="caution">
    <text evidence="17">The sequence shown here is derived from an EMBL/GenBank/DDBJ whole genome shotgun (WGS) entry which is preliminary data.</text>
</comment>
<keyword evidence="11 15" id="KW-0408">Iron</keyword>
<comment type="similarity">
    <text evidence="4 16">Belongs to the cytochrome P450 family.</text>
</comment>
<evidence type="ECO:0000256" key="7">
    <source>
        <dbReference type="ARBA" id="ARBA00022723"/>
    </source>
</evidence>
<keyword evidence="7 15" id="KW-0479">Metal-binding</keyword>
<evidence type="ECO:0000256" key="10">
    <source>
        <dbReference type="ARBA" id="ARBA00023002"/>
    </source>
</evidence>
<sequence>MFDILIIVSGLLLLIYYLFTRKFGYWKRKNIPYPKPVPFFGNYADMILVKKTFGEVVKEICDQFPDAPVVGAFMGTEPVLIPKDPEIIKAILAKDFYYFNGREISDHADKEELMYNLFSTSGDNWKVLRQNLTPLFSSAKMKLMFNMIARCSRSFEQLLEEESKLVSVETKNLMERFTIQCIGACVFGVETDTISHDSDNPFKQAGDDLSKTSKWLAFKNSVRIMWPSLFYRLGFSLLTNELDVFKSIVIAVFKQRDYRPSSRHDFVDLILTWKENSYIEGDKLRSARSVEGGKTSINVTDDLLISQCMIFFSAGFETSAATLSFTLYELAKNERVTKKVCEEVDAYIKRHENKINYDCLSELHYLEACIEETLRKYPVLGATTREVMDNYTFQSGLKVEKDLRVHIPILYLQHNPDFFPEPQEYRPERFYGEEKRNIIPYTYMPFGEGPRICIGMRFAKMQIMAGLVTVLKSYTVELADGMAKELTYRPEAFVTTSMDGINLKFIKREGWEERMYVEQIV</sequence>
<dbReference type="InterPro" id="IPR001128">
    <property type="entry name" value="Cyt_P450"/>
</dbReference>
<dbReference type="Gene3D" id="1.10.630.10">
    <property type="entry name" value="Cytochrome P450"/>
    <property type="match status" value="1"/>
</dbReference>
<accession>A0A921Z5T1</accession>
<evidence type="ECO:0000256" key="15">
    <source>
        <dbReference type="PIRSR" id="PIRSR602401-1"/>
    </source>
</evidence>
<organism evidence="17 18">
    <name type="scientific">Manduca sexta</name>
    <name type="common">Tobacco hawkmoth</name>
    <name type="synonym">Tobacco hornworm</name>
    <dbReference type="NCBI Taxonomy" id="7130"/>
    <lineage>
        <taxon>Eukaryota</taxon>
        <taxon>Metazoa</taxon>
        <taxon>Ecdysozoa</taxon>
        <taxon>Arthropoda</taxon>
        <taxon>Hexapoda</taxon>
        <taxon>Insecta</taxon>
        <taxon>Pterygota</taxon>
        <taxon>Neoptera</taxon>
        <taxon>Endopterygota</taxon>
        <taxon>Lepidoptera</taxon>
        <taxon>Glossata</taxon>
        <taxon>Ditrysia</taxon>
        <taxon>Bombycoidea</taxon>
        <taxon>Sphingidae</taxon>
        <taxon>Sphinginae</taxon>
        <taxon>Sphingini</taxon>
        <taxon>Manduca</taxon>
    </lineage>
</organism>
<keyword evidence="6 15" id="KW-0349">Heme</keyword>
<dbReference type="EMBL" id="JH668415">
    <property type="protein sequence ID" value="KAG6451906.1"/>
    <property type="molecule type" value="Genomic_DNA"/>
</dbReference>
<evidence type="ECO:0000313" key="18">
    <source>
        <dbReference type="Proteomes" id="UP000791440"/>
    </source>
</evidence>
<dbReference type="SUPFAM" id="SSF48264">
    <property type="entry name" value="Cytochrome P450"/>
    <property type="match status" value="1"/>
</dbReference>
<dbReference type="Proteomes" id="UP000791440">
    <property type="component" value="Unassembled WGS sequence"/>
</dbReference>
<dbReference type="InterPro" id="IPR036396">
    <property type="entry name" value="Cyt_P450_sf"/>
</dbReference>
<comment type="catalytic activity">
    <reaction evidence="14">
        <text>an organic molecule + reduced [NADPH--hemoprotein reductase] + O2 = an alcohol + oxidized [NADPH--hemoprotein reductase] + H2O + H(+)</text>
        <dbReference type="Rhea" id="RHEA:17149"/>
        <dbReference type="Rhea" id="RHEA-COMP:11964"/>
        <dbReference type="Rhea" id="RHEA-COMP:11965"/>
        <dbReference type="ChEBI" id="CHEBI:15377"/>
        <dbReference type="ChEBI" id="CHEBI:15378"/>
        <dbReference type="ChEBI" id="CHEBI:15379"/>
        <dbReference type="ChEBI" id="CHEBI:30879"/>
        <dbReference type="ChEBI" id="CHEBI:57618"/>
        <dbReference type="ChEBI" id="CHEBI:58210"/>
        <dbReference type="ChEBI" id="CHEBI:142491"/>
        <dbReference type="EC" id="1.14.14.1"/>
    </reaction>
</comment>
<protein>
    <recommendedName>
        <fullName evidence="5">unspecific monooxygenase</fullName>
        <ecNumber evidence="5">1.14.14.1</ecNumber>
    </recommendedName>
</protein>
<evidence type="ECO:0000256" key="12">
    <source>
        <dbReference type="ARBA" id="ARBA00023033"/>
    </source>
</evidence>
<evidence type="ECO:0000256" key="14">
    <source>
        <dbReference type="ARBA" id="ARBA00047827"/>
    </source>
</evidence>
<feature type="binding site" description="axial binding residue" evidence="15">
    <location>
        <position position="453"/>
    </location>
    <ligand>
        <name>heme</name>
        <dbReference type="ChEBI" id="CHEBI:30413"/>
    </ligand>
    <ligandPart>
        <name>Fe</name>
        <dbReference type="ChEBI" id="CHEBI:18248"/>
    </ligandPart>
</feature>
<reference evidence="17" key="1">
    <citation type="journal article" date="2016" name="Insect Biochem. Mol. Biol.">
        <title>Multifaceted biological insights from a draft genome sequence of the tobacco hornworm moth, Manduca sexta.</title>
        <authorList>
            <person name="Kanost M.R."/>
            <person name="Arrese E.L."/>
            <person name="Cao X."/>
            <person name="Chen Y.R."/>
            <person name="Chellapilla S."/>
            <person name="Goldsmith M.R."/>
            <person name="Grosse-Wilde E."/>
            <person name="Heckel D.G."/>
            <person name="Herndon N."/>
            <person name="Jiang H."/>
            <person name="Papanicolaou A."/>
            <person name="Qu J."/>
            <person name="Soulages J.L."/>
            <person name="Vogel H."/>
            <person name="Walters J."/>
            <person name="Waterhouse R.M."/>
            <person name="Ahn S.J."/>
            <person name="Almeida F.C."/>
            <person name="An C."/>
            <person name="Aqrawi P."/>
            <person name="Bretschneider A."/>
            <person name="Bryant W.B."/>
            <person name="Bucks S."/>
            <person name="Chao H."/>
            <person name="Chevignon G."/>
            <person name="Christen J.M."/>
            <person name="Clarke D.F."/>
            <person name="Dittmer N.T."/>
            <person name="Ferguson L.C.F."/>
            <person name="Garavelou S."/>
            <person name="Gordon K.H.J."/>
            <person name="Gunaratna R.T."/>
            <person name="Han Y."/>
            <person name="Hauser F."/>
            <person name="He Y."/>
            <person name="Heidel-Fischer H."/>
            <person name="Hirsh A."/>
            <person name="Hu Y."/>
            <person name="Jiang H."/>
            <person name="Kalra D."/>
            <person name="Klinner C."/>
            <person name="Konig C."/>
            <person name="Kovar C."/>
            <person name="Kroll A.R."/>
            <person name="Kuwar S.S."/>
            <person name="Lee S.L."/>
            <person name="Lehman R."/>
            <person name="Li K."/>
            <person name="Li Z."/>
            <person name="Liang H."/>
            <person name="Lovelace S."/>
            <person name="Lu Z."/>
            <person name="Mansfield J.H."/>
            <person name="McCulloch K.J."/>
            <person name="Mathew T."/>
            <person name="Morton B."/>
            <person name="Muzny D.M."/>
            <person name="Neunemann D."/>
            <person name="Ongeri F."/>
            <person name="Pauchet Y."/>
            <person name="Pu L.L."/>
            <person name="Pyrousis I."/>
            <person name="Rao X.J."/>
            <person name="Redding A."/>
            <person name="Roesel C."/>
            <person name="Sanchez-Gracia A."/>
            <person name="Schaack S."/>
            <person name="Shukla A."/>
            <person name="Tetreau G."/>
            <person name="Wang Y."/>
            <person name="Xiong G.H."/>
            <person name="Traut W."/>
            <person name="Walsh T.K."/>
            <person name="Worley K.C."/>
            <person name="Wu D."/>
            <person name="Wu W."/>
            <person name="Wu Y.Q."/>
            <person name="Zhang X."/>
            <person name="Zou Z."/>
            <person name="Zucker H."/>
            <person name="Briscoe A.D."/>
            <person name="Burmester T."/>
            <person name="Clem R.J."/>
            <person name="Feyereisen R."/>
            <person name="Grimmelikhuijzen C.J.P."/>
            <person name="Hamodrakas S.J."/>
            <person name="Hansson B.S."/>
            <person name="Huguet E."/>
            <person name="Jermiin L.S."/>
            <person name="Lan Q."/>
            <person name="Lehman H.K."/>
            <person name="Lorenzen M."/>
            <person name="Merzendorfer H."/>
            <person name="Michalopoulos I."/>
            <person name="Morton D.B."/>
            <person name="Muthukrishnan S."/>
            <person name="Oakeshott J.G."/>
            <person name="Palmer W."/>
            <person name="Park Y."/>
            <person name="Passarelli A.L."/>
            <person name="Rozas J."/>
            <person name="Schwartz L.M."/>
            <person name="Smith W."/>
            <person name="Southgate A."/>
            <person name="Vilcinskas A."/>
            <person name="Vogt R."/>
            <person name="Wang P."/>
            <person name="Werren J."/>
            <person name="Yu X.Q."/>
            <person name="Zhou J.J."/>
            <person name="Brown S.J."/>
            <person name="Scherer S.E."/>
            <person name="Richards S."/>
            <person name="Blissard G.W."/>
        </authorList>
    </citation>
    <scope>NUCLEOTIDE SEQUENCE</scope>
</reference>
<keyword evidence="18" id="KW-1185">Reference proteome</keyword>
<evidence type="ECO:0000256" key="16">
    <source>
        <dbReference type="RuleBase" id="RU000461"/>
    </source>
</evidence>
<evidence type="ECO:0000256" key="13">
    <source>
        <dbReference type="ARBA" id="ARBA00023136"/>
    </source>
</evidence>
<comment type="cofactor">
    <cofactor evidence="1 15">
        <name>heme</name>
        <dbReference type="ChEBI" id="CHEBI:30413"/>
    </cofactor>
</comment>
<evidence type="ECO:0000256" key="2">
    <source>
        <dbReference type="ARBA" id="ARBA00004174"/>
    </source>
</evidence>
<evidence type="ECO:0000256" key="11">
    <source>
        <dbReference type="ARBA" id="ARBA00023004"/>
    </source>
</evidence>
<evidence type="ECO:0000256" key="8">
    <source>
        <dbReference type="ARBA" id="ARBA00022824"/>
    </source>
</evidence>
<dbReference type="GO" id="GO:0005789">
    <property type="term" value="C:endoplasmic reticulum membrane"/>
    <property type="evidence" value="ECO:0007669"/>
    <property type="project" value="UniProtKB-SubCell"/>
</dbReference>
<dbReference type="InterPro" id="IPR017972">
    <property type="entry name" value="Cyt_P450_CS"/>
</dbReference>
<dbReference type="Pfam" id="PF00067">
    <property type="entry name" value="p450"/>
    <property type="match status" value="1"/>
</dbReference>
<dbReference type="PROSITE" id="PS00086">
    <property type="entry name" value="CYTOCHROME_P450"/>
    <property type="match status" value="1"/>
</dbReference>
<dbReference type="GO" id="GO:0005506">
    <property type="term" value="F:iron ion binding"/>
    <property type="evidence" value="ECO:0007669"/>
    <property type="project" value="InterPro"/>
</dbReference>
<proteinExistence type="inferred from homology"/>
<dbReference type="OrthoDB" id="2789670at2759"/>
<dbReference type="InterPro" id="IPR002401">
    <property type="entry name" value="Cyt_P450_E_grp-I"/>
</dbReference>
<dbReference type="GO" id="GO:0020037">
    <property type="term" value="F:heme binding"/>
    <property type="evidence" value="ECO:0007669"/>
    <property type="project" value="InterPro"/>
</dbReference>
<reference evidence="17" key="2">
    <citation type="submission" date="2020-12" db="EMBL/GenBank/DDBJ databases">
        <authorList>
            <person name="Kanost M."/>
        </authorList>
    </citation>
    <scope>NUCLEOTIDE SEQUENCE</scope>
</reference>
<keyword evidence="13" id="KW-0472">Membrane</keyword>
<dbReference type="PRINTS" id="PR00463">
    <property type="entry name" value="EP450I"/>
</dbReference>
<dbReference type="EMBL" id="JH668415">
    <property type="protein sequence ID" value="KAG6451907.1"/>
    <property type="molecule type" value="Genomic_DNA"/>
</dbReference>
<keyword evidence="12 16" id="KW-0503">Monooxygenase</keyword>
<keyword evidence="9" id="KW-0492">Microsome</keyword>
<comment type="subcellular location">
    <subcellularLocation>
        <location evidence="3">Endoplasmic reticulum membrane</location>
        <topology evidence="3">Peripheral membrane protein</topology>
    </subcellularLocation>
    <subcellularLocation>
        <location evidence="2">Microsome membrane</location>
        <topology evidence="2">Peripheral membrane protein</topology>
    </subcellularLocation>
</comment>